<reference evidence="2 3" key="1">
    <citation type="journal article" date="2016" name="Mol. Biol. Evol.">
        <title>Genome-Wide Survey of Gut Fungi (Harpellales) Reveals the First Horizontally Transferred Ubiquitin Gene from a Mosquito Host.</title>
        <authorList>
            <person name="Wang Y."/>
            <person name="White M.M."/>
            <person name="Kvist S."/>
            <person name="Moncalvo J.M."/>
        </authorList>
    </citation>
    <scope>NUCLEOTIDE SEQUENCE [LARGE SCALE GENOMIC DNA]</scope>
    <source>
        <strain evidence="2 3">ALG-7-W6</strain>
    </source>
</reference>
<keyword evidence="3" id="KW-1185">Reference proteome</keyword>
<dbReference type="InterPro" id="IPR001279">
    <property type="entry name" value="Metallo-B-lactamas"/>
</dbReference>
<protein>
    <submittedName>
        <fullName evidence="2">Beta-lactamase-like protein 2-like protein</fullName>
    </submittedName>
</protein>
<dbReference type="SMART" id="SM00849">
    <property type="entry name" value="Lactamase_B"/>
    <property type="match status" value="1"/>
</dbReference>
<dbReference type="PANTHER" id="PTHR23131">
    <property type="entry name" value="ENDORIBONUCLEASE LACTB2"/>
    <property type="match status" value="1"/>
</dbReference>
<organism evidence="2 3">
    <name type="scientific">Smittium mucronatum</name>
    <dbReference type="NCBI Taxonomy" id="133383"/>
    <lineage>
        <taxon>Eukaryota</taxon>
        <taxon>Fungi</taxon>
        <taxon>Fungi incertae sedis</taxon>
        <taxon>Zoopagomycota</taxon>
        <taxon>Kickxellomycotina</taxon>
        <taxon>Harpellomycetes</taxon>
        <taxon>Harpellales</taxon>
        <taxon>Legeriomycetaceae</taxon>
        <taxon>Smittium</taxon>
    </lineage>
</organism>
<dbReference type="InterPro" id="IPR050662">
    <property type="entry name" value="Sec-metab_biosynth-thioest"/>
</dbReference>
<evidence type="ECO:0000313" key="2">
    <source>
        <dbReference type="EMBL" id="OLY83839.1"/>
    </source>
</evidence>
<dbReference type="Pfam" id="PF00753">
    <property type="entry name" value="Lactamase_B"/>
    <property type="match status" value="1"/>
</dbReference>
<dbReference type="PANTHER" id="PTHR23131:SF0">
    <property type="entry name" value="ENDORIBONUCLEASE LACTB2"/>
    <property type="match status" value="1"/>
</dbReference>
<dbReference type="STRING" id="133383.A0A1R0H3T0"/>
<dbReference type="AlphaFoldDB" id="A0A1R0H3T0"/>
<dbReference type="InterPro" id="IPR036866">
    <property type="entry name" value="RibonucZ/Hydroxyglut_hydro"/>
</dbReference>
<accession>A0A1R0H3T0</accession>
<dbReference type="OrthoDB" id="17458at2759"/>
<gene>
    <name evidence="2" type="ORF">AYI68_g2012</name>
</gene>
<proteinExistence type="predicted"/>
<comment type="caution">
    <text evidence="2">The sequence shown here is derived from an EMBL/GenBank/DDBJ whole genome shotgun (WGS) entry which is preliminary data.</text>
</comment>
<dbReference type="Gene3D" id="3.60.15.10">
    <property type="entry name" value="Ribonuclease Z/Hydroxyacylglutathione hydrolase-like"/>
    <property type="match status" value="2"/>
</dbReference>
<dbReference type="InterPro" id="IPR036388">
    <property type="entry name" value="WH-like_DNA-bd_sf"/>
</dbReference>
<name>A0A1R0H3T0_9FUNG</name>
<dbReference type="Proteomes" id="UP000187455">
    <property type="component" value="Unassembled WGS sequence"/>
</dbReference>
<dbReference type="SUPFAM" id="SSF56281">
    <property type="entry name" value="Metallo-hydrolase/oxidoreductase"/>
    <property type="match status" value="1"/>
</dbReference>
<dbReference type="EMBL" id="LSSL01000729">
    <property type="protein sequence ID" value="OLY83839.1"/>
    <property type="molecule type" value="Genomic_DNA"/>
</dbReference>
<evidence type="ECO:0000313" key="3">
    <source>
        <dbReference type="Proteomes" id="UP000187455"/>
    </source>
</evidence>
<feature type="domain" description="Metallo-beta-lactamase" evidence="1">
    <location>
        <begin position="28"/>
        <end position="259"/>
    </location>
</feature>
<sequence>MSRIKPMQLSNLVWQVNAHNPSPYTLMGTNTYIVGTGKNRLLIDTGDGQQPAYFEDLRSVLHEKMDDARINTILLTHWHSDHIGGVEKIVSDPLIASETLIRDATNRSLISESLHSDSGVFANTANNTFYSKIDSLINLRPIPTLNAELLALSKGENVRGGSDFRSKVSSLLQSSPRNLTFSVPGDSESASSSCTVSALPTPGHTDDHISFYLHEENAVFTGDCILGSNSSTVFTNLIYHMNSLQILELIEPTIIYPGHGDIIRDSPKQTIRNNIDHRLNREKKIYDAISSHAPPASPSNLSAENPHLGSQYLGIEFLDLFAKSYGEVLADDLIRGAKFNLNNHLDKLVHENKVSRFISSAPDGSELIYYKVPSIQ</sequence>
<evidence type="ECO:0000259" key="1">
    <source>
        <dbReference type="SMART" id="SM00849"/>
    </source>
</evidence>
<dbReference type="Gene3D" id="1.10.10.10">
    <property type="entry name" value="Winged helix-like DNA-binding domain superfamily/Winged helix DNA-binding domain"/>
    <property type="match status" value="1"/>
</dbReference>